<organism evidence="3 4">
    <name type="scientific">Mesorhabditis spiculigera</name>
    <dbReference type="NCBI Taxonomy" id="96644"/>
    <lineage>
        <taxon>Eukaryota</taxon>
        <taxon>Metazoa</taxon>
        <taxon>Ecdysozoa</taxon>
        <taxon>Nematoda</taxon>
        <taxon>Chromadorea</taxon>
        <taxon>Rhabditida</taxon>
        <taxon>Rhabditina</taxon>
        <taxon>Rhabditomorpha</taxon>
        <taxon>Rhabditoidea</taxon>
        <taxon>Rhabditidae</taxon>
        <taxon>Mesorhabditinae</taxon>
        <taxon>Mesorhabditis</taxon>
    </lineage>
</organism>
<keyword evidence="4" id="KW-1185">Reference proteome</keyword>
<dbReference type="GO" id="GO:0005886">
    <property type="term" value="C:plasma membrane"/>
    <property type="evidence" value="ECO:0007669"/>
    <property type="project" value="TreeGrafter"/>
</dbReference>
<keyword evidence="2" id="KW-0812">Transmembrane</keyword>
<evidence type="ECO:0000313" key="4">
    <source>
        <dbReference type="Proteomes" id="UP001177023"/>
    </source>
</evidence>
<name>A0AA36CYS8_9BILA</name>
<keyword evidence="2" id="KW-1133">Transmembrane helix</keyword>
<evidence type="ECO:0000256" key="2">
    <source>
        <dbReference type="SAM" id="Phobius"/>
    </source>
</evidence>
<comment type="caution">
    <text evidence="3">The sequence shown here is derived from an EMBL/GenBank/DDBJ whole genome shotgun (WGS) entry which is preliminary data.</text>
</comment>
<dbReference type="GO" id="GO:0038022">
    <property type="term" value="F:G protein-coupled olfactory receptor activity"/>
    <property type="evidence" value="ECO:0007669"/>
    <property type="project" value="TreeGrafter"/>
</dbReference>
<gene>
    <name evidence="3" type="ORF">MSPICULIGERA_LOCUS15190</name>
</gene>
<feature type="transmembrane region" description="Helical" evidence="2">
    <location>
        <begin position="94"/>
        <end position="122"/>
    </location>
</feature>
<feature type="compositionally biased region" description="Polar residues" evidence="1">
    <location>
        <begin position="507"/>
        <end position="516"/>
    </location>
</feature>
<evidence type="ECO:0000256" key="1">
    <source>
        <dbReference type="SAM" id="MobiDB-lite"/>
    </source>
</evidence>
<feature type="compositionally biased region" description="Polar residues" evidence="1">
    <location>
        <begin position="339"/>
        <end position="354"/>
    </location>
</feature>
<evidence type="ECO:0008006" key="5">
    <source>
        <dbReference type="Google" id="ProtNLM"/>
    </source>
</evidence>
<dbReference type="Pfam" id="PF10326">
    <property type="entry name" value="7TM_GPCR_Str"/>
    <property type="match status" value="1"/>
</dbReference>
<feature type="non-terminal residue" evidence="3">
    <location>
        <position position="1"/>
    </location>
</feature>
<evidence type="ECO:0000313" key="3">
    <source>
        <dbReference type="EMBL" id="CAJ0576908.1"/>
    </source>
</evidence>
<dbReference type="SUPFAM" id="SSF81321">
    <property type="entry name" value="Family A G protein-coupled receptor-like"/>
    <property type="match status" value="1"/>
</dbReference>
<dbReference type="InterPro" id="IPR019428">
    <property type="entry name" value="7TM_GPCR_serpentine_rcpt_Str"/>
</dbReference>
<feature type="compositionally biased region" description="Polar residues" evidence="1">
    <location>
        <begin position="290"/>
        <end position="304"/>
    </location>
</feature>
<feature type="transmembrane region" description="Helical" evidence="2">
    <location>
        <begin position="27"/>
        <end position="44"/>
    </location>
</feature>
<accession>A0AA36CYS8</accession>
<dbReference type="PANTHER" id="PTHR22943">
    <property type="entry name" value="7-TRANSMEMBRANE DOMAIN RECEPTOR C.ELEGANS"/>
    <property type="match status" value="1"/>
</dbReference>
<dbReference type="Proteomes" id="UP001177023">
    <property type="component" value="Unassembled WGS sequence"/>
</dbReference>
<proteinExistence type="predicted"/>
<reference evidence="3" key="1">
    <citation type="submission" date="2023-06" db="EMBL/GenBank/DDBJ databases">
        <authorList>
            <person name="Delattre M."/>
        </authorList>
    </citation>
    <scope>NUCLEOTIDE SEQUENCE</scope>
    <source>
        <strain evidence="3">AF72</strain>
    </source>
</reference>
<dbReference type="AlphaFoldDB" id="A0AA36CYS8"/>
<feature type="region of interest" description="Disordered" evidence="1">
    <location>
        <begin position="507"/>
        <end position="539"/>
    </location>
</feature>
<sequence>MLYCGLFAQILVFLSNSRLARNSFRKNVVLSVIVSLIFCSVWLIDTHLITGCTMHRPDTFAPLNRIHQQEFGHGLEGVSCIGQTFENTGPLHELFAYASTLTSIVFLGITWGVIMAAGIAIYHTLHASPHASKRTKMLQKELFHALVIQLIIPLVCNYRPLTAVFFTAMLELPVNISFVCFAIMLDPIFEPIAIIYLIKCYRKVVVSWFKCRKHEKVLHIIHHSIDSIKPHRQVYHRHRQSVSQKPLAAEFTTSPDIIQTERLNQVRIRDTAHEGSGLDVYHAPYQELQPGTSSALQDDPTTADNHPLYDETPPKRSRMELAPNQASSSRFDAGVPTRGENQPSAQSVRQSSHQPGERQAPVQNSGGEQEPESTWCYICRALLPFCAISAHFLYHHGSNTNPTDRDAELDAQPERNAHDDAHVYELLEMPGPSSTPGSATNRCNDLQDYNYFYDPTSAVPIECHERGVSMAGCDRQVISGASPAPAVTPVPPNTSQVENIYNPYTPQNLPSTSYSDVDSRAGNHQPGTGSHFMARTPRLPERYREPDFLDDEQEPGPSQVVLPEGLNLRVRYVDKDGNPQLRTQWESPIFSCLPDWLESRRKGNKAFVPRHLPVVPAPDILYAKRGNGPKRKFKNEIDLPHKLTPVQYNTIYNHLYYEHGGLKSNDIPDTDRYPGDLRKEFADYRRAVEATQLDALPGTRHSTMLQAGPSDAAETFESTRHDAHCLLHMTEEGQIARDQMSEEQRDKLKAIYAAAAKFWIVVVRRITNNCHSDVIRQGHAEQREADDQVIREAVEALRHGLAPRGDLAKCHAILKLYDLADRLMKTDDNKKQTTPAAQK</sequence>
<feature type="region of interest" description="Disordered" evidence="1">
    <location>
        <begin position="290"/>
        <end position="369"/>
    </location>
</feature>
<dbReference type="PANTHER" id="PTHR22943:SF77">
    <property type="entry name" value="SEVEN TM RECEPTOR"/>
    <property type="match status" value="1"/>
</dbReference>
<protein>
    <recommendedName>
        <fullName evidence="5">G protein-coupled receptor</fullName>
    </recommendedName>
</protein>
<dbReference type="EMBL" id="CATQJA010002647">
    <property type="protein sequence ID" value="CAJ0576908.1"/>
    <property type="molecule type" value="Genomic_DNA"/>
</dbReference>
<feature type="transmembrane region" description="Helical" evidence="2">
    <location>
        <begin position="142"/>
        <end position="170"/>
    </location>
</feature>
<dbReference type="GO" id="GO:0042048">
    <property type="term" value="P:olfactory behavior"/>
    <property type="evidence" value="ECO:0007669"/>
    <property type="project" value="TreeGrafter"/>
</dbReference>
<feature type="compositionally biased region" description="Basic and acidic residues" evidence="1">
    <location>
        <begin position="307"/>
        <end position="319"/>
    </location>
</feature>
<keyword evidence="2" id="KW-0472">Membrane</keyword>